<dbReference type="EMBL" id="RBKS01000001">
    <property type="protein sequence ID" value="RKR76103.1"/>
    <property type="molecule type" value="Genomic_DNA"/>
</dbReference>
<dbReference type="AlphaFoldDB" id="A0A495IJF6"/>
<feature type="compositionally biased region" description="Polar residues" evidence="1">
    <location>
        <begin position="81"/>
        <end position="91"/>
    </location>
</feature>
<sequence>MRGRILFVAGLATGYVLGARAGRARYEKIKSRADRIWHDPSVQRQVTKAEDYVAEKAPEVTKKLADAAQDAAHAATEKVKSATSKSDPATS</sequence>
<dbReference type="Proteomes" id="UP000280008">
    <property type="component" value="Unassembled WGS sequence"/>
</dbReference>
<evidence type="ECO:0008006" key="4">
    <source>
        <dbReference type="Google" id="ProtNLM"/>
    </source>
</evidence>
<proteinExistence type="predicted"/>
<evidence type="ECO:0000256" key="1">
    <source>
        <dbReference type="SAM" id="MobiDB-lite"/>
    </source>
</evidence>
<reference evidence="2 3" key="1">
    <citation type="submission" date="2018-10" db="EMBL/GenBank/DDBJ databases">
        <title>Sequencing the genomes of 1000 actinobacteria strains.</title>
        <authorList>
            <person name="Klenk H.-P."/>
        </authorList>
    </citation>
    <scope>NUCLEOTIDE SEQUENCE [LARGE SCALE GENOMIC DNA]</scope>
    <source>
        <strain evidence="2 3">DSM 17894</strain>
    </source>
</reference>
<keyword evidence="3" id="KW-1185">Reference proteome</keyword>
<name>A0A495IJF6_9MICO</name>
<evidence type="ECO:0000313" key="2">
    <source>
        <dbReference type="EMBL" id="RKR76103.1"/>
    </source>
</evidence>
<evidence type="ECO:0000313" key="3">
    <source>
        <dbReference type="Proteomes" id="UP000280008"/>
    </source>
</evidence>
<comment type="caution">
    <text evidence="2">The sequence shown here is derived from an EMBL/GenBank/DDBJ whole genome shotgun (WGS) entry which is preliminary data.</text>
</comment>
<organism evidence="2 3">
    <name type="scientific">Frondihabitans australicus</name>
    <dbReference type="NCBI Taxonomy" id="386892"/>
    <lineage>
        <taxon>Bacteria</taxon>
        <taxon>Bacillati</taxon>
        <taxon>Actinomycetota</taxon>
        <taxon>Actinomycetes</taxon>
        <taxon>Micrococcales</taxon>
        <taxon>Microbacteriaceae</taxon>
        <taxon>Frondihabitans</taxon>
    </lineage>
</organism>
<protein>
    <recommendedName>
        <fullName evidence="4">YtxH domain-containing protein</fullName>
    </recommendedName>
</protein>
<accession>A0A495IJF6</accession>
<feature type="region of interest" description="Disordered" evidence="1">
    <location>
        <begin position="64"/>
        <end position="91"/>
    </location>
</feature>
<gene>
    <name evidence="2" type="ORF">C8E83_3268</name>
</gene>
<dbReference type="RefSeq" id="WP_211331716.1">
    <property type="nucleotide sequence ID" value="NZ_RBKS01000001.1"/>
</dbReference>